<dbReference type="HAMAP" id="MF_00795">
    <property type="entry name" value="CutC"/>
    <property type="match status" value="1"/>
</dbReference>
<sequence>MSIQLEVCIDNIESLHYAQQGGATRIELCSSLTLGGLTPSSGFMALAAKHAKVPVYAMIRPRQGDFLFSSEDVEIMLADIYAARQTGLQGIVIGALTEHGHIDKDIVASLVKEANGLGVTFHRAIDQCIEPFAALDTVMHYGCERVLTSGLASNAPAGSQMIKEMVNYCGNKLSIMAGAGVNPDNVRELITATGIHEVHLSGKTTRPSAMTNISASAHMGSAAIDDFQIPVTSAETIKTIALQLNQLSQ</sequence>
<proteinExistence type="inferred from homology"/>
<keyword evidence="2" id="KW-0963">Cytoplasm</keyword>
<dbReference type="FunFam" id="3.20.20.380:FF:000001">
    <property type="entry name" value="Copper homeostasis protein CutC"/>
    <property type="match status" value="1"/>
</dbReference>
<dbReference type="PANTHER" id="PTHR12598:SF0">
    <property type="entry name" value="COPPER HOMEOSTASIS PROTEIN CUTC HOMOLOG"/>
    <property type="match status" value="1"/>
</dbReference>
<evidence type="ECO:0000256" key="2">
    <source>
        <dbReference type="HAMAP-Rule" id="MF_00795"/>
    </source>
</evidence>
<evidence type="ECO:0000313" key="3">
    <source>
        <dbReference type="EMBL" id="PSV09909.1"/>
    </source>
</evidence>
<dbReference type="Gene3D" id="3.20.20.380">
    <property type="entry name" value="Copper homeostasis (CutC) domain"/>
    <property type="match status" value="1"/>
</dbReference>
<accession>A0A2T3KTL1</accession>
<dbReference type="RefSeq" id="WP_107185410.1">
    <property type="nucleotide sequence ID" value="NZ_JAWQGC010000008.1"/>
</dbReference>
<dbReference type="GO" id="GO:0005507">
    <property type="term" value="F:copper ion binding"/>
    <property type="evidence" value="ECO:0007669"/>
    <property type="project" value="TreeGrafter"/>
</dbReference>
<dbReference type="PANTHER" id="PTHR12598">
    <property type="entry name" value="COPPER HOMEOSTASIS PROTEIN CUTC"/>
    <property type="match status" value="1"/>
</dbReference>
<comment type="subcellular location">
    <subcellularLocation>
        <location evidence="2">Cytoplasm</location>
    </subcellularLocation>
</comment>
<dbReference type="SUPFAM" id="SSF110395">
    <property type="entry name" value="CutC-like"/>
    <property type="match status" value="1"/>
</dbReference>
<dbReference type="InterPro" id="IPR005627">
    <property type="entry name" value="CutC-like"/>
</dbReference>
<name>A0A2T3KTL1_PHOLD</name>
<comment type="similarity">
    <text evidence="1 2">Belongs to the CutC family.</text>
</comment>
<evidence type="ECO:0000256" key="1">
    <source>
        <dbReference type="ARBA" id="ARBA00007768"/>
    </source>
</evidence>
<dbReference type="InterPro" id="IPR036822">
    <property type="entry name" value="CutC-like_dom_sf"/>
</dbReference>
<dbReference type="AlphaFoldDB" id="A0A2T3KTL1"/>
<evidence type="ECO:0000313" key="4">
    <source>
        <dbReference type="Proteomes" id="UP000240530"/>
    </source>
</evidence>
<comment type="caution">
    <text evidence="3">The sequence shown here is derived from an EMBL/GenBank/DDBJ whole genome shotgun (WGS) entry which is preliminary data.</text>
</comment>
<reference evidence="3 4" key="1">
    <citation type="submission" date="2018-03" db="EMBL/GenBank/DDBJ databases">
        <title>Whole genome sequencing of Histamine producing bacteria.</title>
        <authorList>
            <person name="Butler K."/>
        </authorList>
    </citation>
    <scope>NUCLEOTIDE SEQUENCE [LARGE SCALE GENOMIC DNA]</scope>
    <source>
        <strain evidence="3 4">Res.4.1</strain>
    </source>
</reference>
<comment type="caution">
    <text evidence="2">Once thought to be involved in copper homeostasis, experiments in E.coli have shown this is not the case.</text>
</comment>
<protein>
    <recommendedName>
        <fullName evidence="2">PF03932 family protein CutC</fullName>
    </recommendedName>
</protein>
<gene>
    <name evidence="2" type="primary">cutC</name>
    <name evidence="3" type="ORF">C0W93_13555</name>
</gene>
<dbReference type="EMBL" id="PYNS01000015">
    <property type="protein sequence ID" value="PSV09909.1"/>
    <property type="molecule type" value="Genomic_DNA"/>
</dbReference>
<dbReference type="Proteomes" id="UP000240530">
    <property type="component" value="Unassembled WGS sequence"/>
</dbReference>
<dbReference type="Pfam" id="PF03932">
    <property type="entry name" value="CutC"/>
    <property type="match status" value="1"/>
</dbReference>
<organism evidence="3 4">
    <name type="scientific">Photobacterium leiognathi subsp. mandapamensis</name>
    <name type="common">Photobacterium mandapamensis</name>
    <dbReference type="NCBI Taxonomy" id="48408"/>
    <lineage>
        <taxon>Bacteria</taxon>
        <taxon>Pseudomonadati</taxon>
        <taxon>Pseudomonadota</taxon>
        <taxon>Gammaproteobacteria</taxon>
        <taxon>Vibrionales</taxon>
        <taxon>Vibrionaceae</taxon>
        <taxon>Photobacterium</taxon>
    </lineage>
</organism>
<dbReference type="GO" id="GO:0005737">
    <property type="term" value="C:cytoplasm"/>
    <property type="evidence" value="ECO:0007669"/>
    <property type="project" value="UniProtKB-SubCell"/>
</dbReference>